<dbReference type="SMART" id="SM00028">
    <property type="entry name" value="TPR"/>
    <property type="match status" value="2"/>
</dbReference>
<proteinExistence type="predicted"/>
<organism evidence="3 4">
    <name type="scientific">Vanilla planifolia</name>
    <name type="common">Vanilla</name>
    <dbReference type="NCBI Taxonomy" id="51239"/>
    <lineage>
        <taxon>Eukaryota</taxon>
        <taxon>Viridiplantae</taxon>
        <taxon>Streptophyta</taxon>
        <taxon>Embryophyta</taxon>
        <taxon>Tracheophyta</taxon>
        <taxon>Spermatophyta</taxon>
        <taxon>Magnoliopsida</taxon>
        <taxon>Liliopsida</taxon>
        <taxon>Asparagales</taxon>
        <taxon>Orchidaceae</taxon>
        <taxon>Vanilloideae</taxon>
        <taxon>Vanilleae</taxon>
        <taxon>Vanilla</taxon>
    </lineage>
</organism>
<dbReference type="InterPro" id="IPR011990">
    <property type="entry name" value="TPR-like_helical_dom_sf"/>
</dbReference>
<dbReference type="Gene3D" id="1.25.40.10">
    <property type="entry name" value="Tetratricopeptide repeat domain"/>
    <property type="match status" value="1"/>
</dbReference>
<protein>
    <submittedName>
        <fullName evidence="3">Uncharacterized protein</fullName>
    </submittedName>
</protein>
<evidence type="ECO:0000256" key="1">
    <source>
        <dbReference type="ARBA" id="ARBA00022737"/>
    </source>
</evidence>
<dbReference type="AlphaFoldDB" id="A0A835UIB1"/>
<keyword evidence="2" id="KW-0802">TPR repeat</keyword>
<accession>A0A835UIB1</accession>
<dbReference type="PANTHER" id="PTHR22904:SF523">
    <property type="entry name" value="STRESS-INDUCED-PHOSPHOPROTEIN 1"/>
    <property type="match status" value="1"/>
</dbReference>
<dbReference type="Proteomes" id="UP000639772">
    <property type="component" value="Chromosome 11"/>
</dbReference>
<dbReference type="EMBL" id="JADCNM010000011">
    <property type="protein sequence ID" value="KAG0462458.1"/>
    <property type="molecule type" value="Genomic_DNA"/>
</dbReference>
<name>A0A835UIB1_VANPL</name>
<evidence type="ECO:0000313" key="4">
    <source>
        <dbReference type="Proteomes" id="UP000639772"/>
    </source>
</evidence>
<sequence length="162" mass="18087">MADSSSYNLSDVESEELEEFRWEDAGTGTSFAESSTQVLDLMRRGNRAFQDQRFEEAISCYSKAQILKPGDPVILSNRSAAFCRISQILRERSATASEYQPLNGLDPMTHAELALKDADKVIKIGSDTPKPYVLKAKALILLERYEEAREALLSGLLVDPLR</sequence>
<dbReference type="OrthoDB" id="264917at2759"/>
<reference evidence="3 4" key="1">
    <citation type="journal article" date="2020" name="Nat. Food">
        <title>A phased Vanilla planifolia genome enables genetic improvement of flavour and production.</title>
        <authorList>
            <person name="Hasing T."/>
            <person name="Tang H."/>
            <person name="Brym M."/>
            <person name="Khazi F."/>
            <person name="Huang T."/>
            <person name="Chambers A.H."/>
        </authorList>
    </citation>
    <scope>NUCLEOTIDE SEQUENCE [LARGE SCALE GENOMIC DNA]</scope>
    <source>
        <tissue evidence="3">Leaf</tissue>
    </source>
</reference>
<evidence type="ECO:0000313" key="3">
    <source>
        <dbReference type="EMBL" id="KAG0462458.1"/>
    </source>
</evidence>
<dbReference type="GO" id="GO:0051879">
    <property type="term" value="F:Hsp90 protein binding"/>
    <property type="evidence" value="ECO:0007669"/>
    <property type="project" value="TreeGrafter"/>
</dbReference>
<dbReference type="InterPro" id="IPR019734">
    <property type="entry name" value="TPR_rpt"/>
</dbReference>
<dbReference type="PANTHER" id="PTHR22904">
    <property type="entry name" value="TPR REPEAT CONTAINING PROTEIN"/>
    <property type="match status" value="1"/>
</dbReference>
<comment type="caution">
    <text evidence="3">The sequence shown here is derived from an EMBL/GenBank/DDBJ whole genome shotgun (WGS) entry which is preliminary data.</text>
</comment>
<evidence type="ECO:0000256" key="2">
    <source>
        <dbReference type="ARBA" id="ARBA00022803"/>
    </source>
</evidence>
<gene>
    <name evidence="3" type="ORF">HPP92_020934</name>
</gene>
<dbReference type="SUPFAM" id="SSF48452">
    <property type="entry name" value="TPR-like"/>
    <property type="match status" value="1"/>
</dbReference>
<keyword evidence="1" id="KW-0677">Repeat</keyword>